<feature type="compositionally biased region" description="Pro residues" evidence="1">
    <location>
        <begin position="50"/>
        <end position="69"/>
    </location>
</feature>
<organism evidence="2 3">
    <name type="scientific">Caenorhabditis japonica</name>
    <dbReference type="NCBI Taxonomy" id="281687"/>
    <lineage>
        <taxon>Eukaryota</taxon>
        <taxon>Metazoa</taxon>
        <taxon>Ecdysozoa</taxon>
        <taxon>Nematoda</taxon>
        <taxon>Chromadorea</taxon>
        <taxon>Rhabditida</taxon>
        <taxon>Rhabditina</taxon>
        <taxon>Rhabditomorpha</taxon>
        <taxon>Rhabditoidea</taxon>
        <taxon>Rhabditidae</taxon>
        <taxon>Peloderinae</taxon>
        <taxon>Caenorhabditis</taxon>
    </lineage>
</organism>
<reference evidence="3" key="1">
    <citation type="submission" date="2010-08" db="EMBL/GenBank/DDBJ databases">
        <authorList>
            <consortium name="Caenorhabditis japonica Sequencing Consortium"/>
            <person name="Wilson R.K."/>
        </authorList>
    </citation>
    <scope>NUCLEOTIDE SEQUENCE [LARGE SCALE GENOMIC DNA]</scope>
    <source>
        <strain evidence="3">DF5081</strain>
    </source>
</reference>
<sequence length="165" mass="16880">MGQRVSMAPKLTVTSLGVDAIDGTITNHEQSEQEDGQPVQREPQAVNSPGPAPHLGPVPEPDAPGPAPVPAQARAPEPAQIFQIVRARAPEPARVPGPAPGPAPAPVAEPGPVPGLEAGPNPAPPLQADEPSTSSSVIKIVDASKPTPYSRPQGAPLPKVNNFFK</sequence>
<protein>
    <submittedName>
        <fullName evidence="2">Uncharacterized protein</fullName>
    </submittedName>
</protein>
<evidence type="ECO:0000256" key="1">
    <source>
        <dbReference type="SAM" id="MobiDB-lite"/>
    </source>
</evidence>
<dbReference type="EnsemblMetazoa" id="CJA18459.1">
    <property type="protein sequence ID" value="CJA18459.1"/>
    <property type="gene ID" value="WBGene00137663"/>
</dbReference>
<feature type="compositionally biased region" description="Low complexity" evidence="1">
    <location>
        <begin position="70"/>
        <end position="92"/>
    </location>
</feature>
<reference evidence="2" key="2">
    <citation type="submission" date="2022-06" db="UniProtKB">
        <authorList>
            <consortium name="EnsemblMetazoa"/>
        </authorList>
    </citation>
    <scope>IDENTIFICATION</scope>
    <source>
        <strain evidence="2">DF5081</strain>
    </source>
</reference>
<evidence type="ECO:0000313" key="3">
    <source>
        <dbReference type="Proteomes" id="UP000005237"/>
    </source>
</evidence>
<name>A0A8R1E457_CAEJA</name>
<dbReference type="Proteomes" id="UP000005237">
    <property type="component" value="Unassembled WGS sequence"/>
</dbReference>
<feature type="compositionally biased region" description="Pro residues" evidence="1">
    <location>
        <begin position="93"/>
        <end position="113"/>
    </location>
</feature>
<dbReference type="AlphaFoldDB" id="A0A8R1E457"/>
<feature type="region of interest" description="Disordered" evidence="1">
    <location>
        <begin position="1"/>
        <end position="165"/>
    </location>
</feature>
<dbReference type="OMA" id="XACNQPQ"/>
<accession>A0A8R1E457</accession>
<evidence type="ECO:0000313" key="2">
    <source>
        <dbReference type="EnsemblMetazoa" id="CJA18459.1"/>
    </source>
</evidence>
<keyword evidence="3" id="KW-1185">Reference proteome</keyword>
<proteinExistence type="predicted"/>